<protein>
    <submittedName>
        <fullName evidence="2">4089_t:CDS:1</fullName>
    </submittedName>
</protein>
<proteinExistence type="predicted"/>
<gene>
    <name evidence="2" type="ORF">RFULGI_LOCUS4893</name>
</gene>
<evidence type="ECO:0000313" key="3">
    <source>
        <dbReference type="Proteomes" id="UP000789396"/>
    </source>
</evidence>
<dbReference type="OrthoDB" id="4035947at2759"/>
<comment type="caution">
    <text evidence="2">The sequence shown here is derived from an EMBL/GenBank/DDBJ whole genome shotgun (WGS) entry which is preliminary data.</text>
</comment>
<evidence type="ECO:0000256" key="1">
    <source>
        <dbReference type="SAM" id="MobiDB-lite"/>
    </source>
</evidence>
<organism evidence="2 3">
    <name type="scientific">Racocetra fulgida</name>
    <dbReference type="NCBI Taxonomy" id="60492"/>
    <lineage>
        <taxon>Eukaryota</taxon>
        <taxon>Fungi</taxon>
        <taxon>Fungi incertae sedis</taxon>
        <taxon>Mucoromycota</taxon>
        <taxon>Glomeromycotina</taxon>
        <taxon>Glomeromycetes</taxon>
        <taxon>Diversisporales</taxon>
        <taxon>Gigasporaceae</taxon>
        <taxon>Racocetra</taxon>
    </lineage>
</organism>
<reference evidence="2" key="1">
    <citation type="submission" date="2021-06" db="EMBL/GenBank/DDBJ databases">
        <authorList>
            <person name="Kallberg Y."/>
            <person name="Tangrot J."/>
            <person name="Rosling A."/>
        </authorList>
    </citation>
    <scope>NUCLEOTIDE SEQUENCE</scope>
    <source>
        <strain evidence="2">IN212</strain>
    </source>
</reference>
<dbReference type="AlphaFoldDB" id="A0A9N9B9A0"/>
<evidence type="ECO:0000313" key="2">
    <source>
        <dbReference type="EMBL" id="CAG8556944.1"/>
    </source>
</evidence>
<dbReference type="EMBL" id="CAJVPZ010005124">
    <property type="protein sequence ID" value="CAG8556944.1"/>
    <property type="molecule type" value="Genomic_DNA"/>
</dbReference>
<sequence length="131" mass="15235">MSDEDLDNMMLEPENSDQYEPDYIDLYKPDNIDLYEPENSDLDELENSDLDKPKNSDFMIAFIIEELQPFSIIQSRSFKRIIEGLDTQANILSNDHLKEILINSENKILQDLSEYVLDSAEISYVSFIADM</sequence>
<name>A0A9N9B9A0_9GLOM</name>
<keyword evidence="3" id="KW-1185">Reference proteome</keyword>
<dbReference type="Proteomes" id="UP000789396">
    <property type="component" value="Unassembled WGS sequence"/>
</dbReference>
<accession>A0A9N9B9A0</accession>
<feature type="region of interest" description="Disordered" evidence="1">
    <location>
        <begin position="1"/>
        <end position="22"/>
    </location>
</feature>